<protein>
    <recommendedName>
        <fullName evidence="4">Lipoprotein</fullName>
    </recommendedName>
</protein>
<proteinExistence type="predicted"/>
<feature type="chain" id="PRO_5037123673" description="Lipoprotein" evidence="1">
    <location>
        <begin position="22"/>
        <end position="47"/>
    </location>
</feature>
<keyword evidence="1" id="KW-0732">Signal</keyword>
<dbReference type="KEGG" id="cact:HZ995_12475"/>
<reference evidence="2" key="1">
    <citation type="submission" date="2020-07" db="EMBL/GenBank/DDBJ databases">
        <title>Genome sequences of bacteria associated with the marine, planktonic diatom Thalassiosira profunda strain ECT2AJA-044.</title>
        <authorList>
            <person name="Gargas C.B."/>
            <person name="Roberts W.R."/>
            <person name="Alverson A.J."/>
        </authorList>
    </citation>
    <scope>NUCLEOTIDE SEQUENCE</scope>
    <source>
        <strain evidence="2">ECT2AJA-044</strain>
    </source>
</reference>
<gene>
    <name evidence="2" type="ORF">HZ995_12475</name>
</gene>
<dbReference type="Proteomes" id="UP000665026">
    <property type="component" value="Chromosome"/>
</dbReference>
<dbReference type="PROSITE" id="PS51257">
    <property type="entry name" value="PROKAR_LIPOPROTEIN"/>
    <property type="match status" value="1"/>
</dbReference>
<evidence type="ECO:0000313" key="2">
    <source>
        <dbReference type="EMBL" id="QTN35290.1"/>
    </source>
</evidence>
<evidence type="ECO:0000256" key="1">
    <source>
        <dbReference type="SAM" id="SignalP"/>
    </source>
</evidence>
<sequence length="47" mass="4956">MSKSIKSILALSVVVVVAACAKEPVDEFVVVDPAPISTEPTHTGKYK</sequence>
<evidence type="ECO:0008006" key="4">
    <source>
        <dbReference type="Google" id="ProtNLM"/>
    </source>
</evidence>
<evidence type="ECO:0000313" key="3">
    <source>
        <dbReference type="Proteomes" id="UP000665026"/>
    </source>
</evidence>
<dbReference type="AlphaFoldDB" id="A0A975I6U9"/>
<dbReference type="EMBL" id="CP060010">
    <property type="protein sequence ID" value="QTN35290.1"/>
    <property type="molecule type" value="Genomic_DNA"/>
</dbReference>
<feature type="signal peptide" evidence="1">
    <location>
        <begin position="1"/>
        <end position="21"/>
    </location>
</feature>
<dbReference type="RefSeq" id="WP_209355976.1">
    <property type="nucleotide sequence ID" value="NZ_CP060010.1"/>
</dbReference>
<name>A0A975I6U9_9RHOB</name>
<organism evidence="2 3">
    <name type="scientific">Cognatishimia activa</name>
    <dbReference type="NCBI Taxonomy" id="1715691"/>
    <lineage>
        <taxon>Bacteria</taxon>
        <taxon>Pseudomonadati</taxon>
        <taxon>Pseudomonadota</taxon>
        <taxon>Alphaproteobacteria</taxon>
        <taxon>Rhodobacterales</taxon>
        <taxon>Paracoccaceae</taxon>
        <taxon>Cognatishimia</taxon>
    </lineage>
</organism>
<accession>A0A975I6U9</accession>